<dbReference type="AlphaFoldDB" id="A0A2P7AK72"/>
<dbReference type="EMBL" id="PGGN01000008">
    <property type="protein sequence ID" value="PSH54600.1"/>
    <property type="molecule type" value="Genomic_DNA"/>
</dbReference>
<dbReference type="Pfam" id="PF00107">
    <property type="entry name" value="ADH_zinc_N"/>
    <property type="match status" value="1"/>
</dbReference>
<dbReference type="GO" id="GO:0008270">
    <property type="term" value="F:zinc ion binding"/>
    <property type="evidence" value="ECO:0007669"/>
    <property type="project" value="InterPro"/>
</dbReference>
<keyword evidence="8" id="KW-1185">Reference proteome</keyword>
<comment type="similarity">
    <text evidence="4">Belongs to the zinc-containing alcohol dehydrogenase family.</text>
</comment>
<evidence type="ECO:0000256" key="2">
    <source>
        <dbReference type="ARBA" id="ARBA00022833"/>
    </source>
</evidence>
<comment type="caution">
    <text evidence="7">The sequence shown here is derived from an EMBL/GenBank/DDBJ whole genome shotgun (WGS) entry which is preliminary data.</text>
</comment>
<evidence type="ECO:0000259" key="6">
    <source>
        <dbReference type="SMART" id="SM00829"/>
    </source>
</evidence>
<accession>A0A2P7AK72</accession>
<dbReference type="Gene3D" id="3.40.50.720">
    <property type="entry name" value="NAD(P)-binding Rossmann-like Domain"/>
    <property type="match status" value="1"/>
</dbReference>
<keyword evidence="1 4" id="KW-0479">Metal-binding</keyword>
<dbReference type="RefSeq" id="WP_106719504.1">
    <property type="nucleotide sequence ID" value="NZ_JACHXT010000003.1"/>
</dbReference>
<gene>
    <name evidence="7" type="ORF">CU100_25795</name>
</gene>
<dbReference type="InterPro" id="IPR013154">
    <property type="entry name" value="ADH-like_N"/>
</dbReference>
<proteinExistence type="inferred from homology"/>
<dbReference type="Pfam" id="PF08240">
    <property type="entry name" value="ADH_N"/>
    <property type="match status" value="1"/>
</dbReference>
<feature type="domain" description="Enoyl reductase (ER)" evidence="6">
    <location>
        <begin position="7"/>
        <end position="335"/>
    </location>
</feature>
<dbReference type="InterPro" id="IPR011032">
    <property type="entry name" value="GroES-like_sf"/>
</dbReference>
<comment type="cofactor">
    <cofactor evidence="4">
        <name>Zn(2+)</name>
        <dbReference type="ChEBI" id="CHEBI:29105"/>
    </cofactor>
</comment>
<dbReference type="PROSITE" id="PS00059">
    <property type="entry name" value="ADH_ZINC"/>
    <property type="match status" value="1"/>
</dbReference>
<dbReference type="InterPro" id="IPR050129">
    <property type="entry name" value="Zn_alcohol_dh"/>
</dbReference>
<evidence type="ECO:0000313" key="7">
    <source>
        <dbReference type="EMBL" id="PSH54600.1"/>
    </source>
</evidence>
<dbReference type="SUPFAM" id="SSF51735">
    <property type="entry name" value="NAD(P)-binding Rossmann-fold domains"/>
    <property type="match status" value="1"/>
</dbReference>
<dbReference type="InterPro" id="IPR002328">
    <property type="entry name" value="ADH_Zn_CS"/>
</dbReference>
<dbReference type="SMART" id="SM00829">
    <property type="entry name" value="PKS_ER"/>
    <property type="match status" value="1"/>
</dbReference>
<organism evidence="7 8">
    <name type="scientific">Phyllobacterium endophyticum</name>
    <dbReference type="NCBI Taxonomy" id="1149773"/>
    <lineage>
        <taxon>Bacteria</taxon>
        <taxon>Pseudomonadati</taxon>
        <taxon>Pseudomonadota</taxon>
        <taxon>Alphaproteobacteria</taxon>
        <taxon>Hyphomicrobiales</taxon>
        <taxon>Phyllobacteriaceae</taxon>
        <taxon>Phyllobacterium</taxon>
    </lineage>
</organism>
<evidence type="ECO:0000256" key="1">
    <source>
        <dbReference type="ARBA" id="ARBA00022723"/>
    </source>
</evidence>
<reference evidence="8" key="1">
    <citation type="submission" date="2017-11" db="EMBL/GenBank/DDBJ databases">
        <authorList>
            <person name="Kuznetsova I."/>
            <person name="Sazanova A."/>
            <person name="Chirak E."/>
            <person name="Safronova V."/>
            <person name="Willems A."/>
        </authorList>
    </citation>
    <scope>NUCLEOTIDE SEQUENCE [LARGE SCALE GENOMIC DNA]</scope>
    <source>
        <strain evidence="8">PEPV15</strain>
    </source>
</reference>
<dbReference type="PANTHER" id="PTHR43401:SF2">
    <property type="entry name" value="L-THREONINE 3-DEHYDROGENASE"/>
    <property type="match status" value="1"/>
</dbReference>
<dbReference type="Proteomes" id="UP000241158">
    <property type="component" value="Unassembled WGS sequence"/>
</dbReference>
<protein>
    <submittedName>
        <fullName evidence="7">Alcohol dehydrogenase</fullName>
    </submittedName>
</protein>
<keyword evidence="3" id="KW-0560">Oxidoreductase</keyword>
<evidence type="ECO:0000313" key="8">
    <source>
        <dbReference type="Proteomes" id="UP000241158"/>
    </source>
</evidence>
<dbReference type="InterPro" id="IPR013149">
    <property type="entry name" value="ADH-like_C"/>
</dbReference>
<dbReference type="Gene3D" id="3.90.180.10">
    <property type="entry name" value="Medium-chain alcohol dehydrogenases, catalytic domain"/>
    <property type="match status" value="1"/>
</dbReference>
<dbReference type="InterPro" id="IPR036291">
    <property type="entry name" value="NAD(P)-bd_dom_sf"/>
</dbReference>
<dbReference type="OrthoDB" id="9809185at2"/>
<dbReference type="PANTHER" id="PTHR43401">
    <property type="entry name" value="L-THREONINE 3-DEHYDROGENASE"/>
    <property type="match status" value="1"/>
</dbReference>
<evidence type="ECO:0000256" key="3">
    <source>
        <dbReference type="ARBA" id="ARBA00023002"/>
    </source>
</evidence>
<feature type="region of interest" description="Disordered" evidence="5">
    <location>
        <begin position="1"/>
        <end position="22"/>
    </location>
</feature>
<evidence type="ECO:0000256" key="5">
    <source>
        <dbReference type="SAM" id="MobiDB-lite"/>
    </source>
</evidence>
<evidence type="ECO:0000256" key="4">
    <source>
        <dbReference type="RuleBase" id="RU361277"/>
    </source>
</evidence>
<dbReference type="InterPro" id="IPR020843">
    <property type="entry name" value="ER"/>
</dbReference>
<sequence>MEALVTDNPRQMTLTDVPPPGEPGEGQLLLDVDAAGICGSDYGLYLGKHPLSNYPMIQGHEFCGTVRKLGPGCSGRVPVGHRVAVEPLIGCGECYPCSVGRYNCCTNLKLLGVHKPGGFQETLVVDEKLVHDVGDLPADIAAFAEPMTIALQAVKRAGVSNREQVYVIGAGPIGQAIILASLWHGARVAVSDLVEHRLERARSIGAELALNAKDTVAEKIAQWTDGRGPVVVIDATGVPAVIRSAIDIVAAAGRIVTVGISTSDVPLPIATMIRKELTIFASRNSMQMFPEAIRAVQHYRNEVAKLVTQRIGLSEVRDTIELALERPDIVEKAVVVFERAGD</sequence>
<dbReference type="GO" id="GO:0016616">
    <property type="term" value="F:oxidoreductase activity, acting on the CH-OH group of donors, NAD or NADP as acceptor"/>
    <property type="evidence" value="ECO:0007669"/>
    <property type="project" value="UniProtKB-ARBA"/>
</dbReference>
<name>A0A2P7AK72_9HYPH</name>
<keyword evidence="2 4" id="KW-0862">Zinc</keyword>
<dbReference type="SUPFAM" id="SSF50129">
    <property type="entry name" value="GroES-like"/>
    <property type="match status" value="1"/>
</dbReference>